<dbReference type="RefSeq" id="WP_150901466.1">
    <property type="nucleotide sequence ID" value="NZ_WAAU01000037.1"/>
</dbReference>
<name>A0A7J5A6M5_9FLAO</name>
<keyword evidence="1" id="KW-0732">Signal</keyword>
<dbReference type="OrthoDB" id="1248654at2"/>
<comment type="caution">
    <text evidence="2">The sequence shown here is derived from an EMBL/GenBank/DDBJ whole genome shotgun (WGS) entry which is preliminary data.</text>
</comment>
<accession>A0A7J5A6M5</accession>
<proteinExistence type="predicted"/>
<evidence type="ECO:0008006" key="4">
    <source>
        <dbReference type="Google" id="ProtNLM"/>
    </source>
</evidence>
<gene>
    <name evidence="2" type="ORF">F7018_17850</name>
</gene>
<evidence type="ECO:0000256" key="1">
    <source>
        <dbReference type="SAM" id="SignalP"/>
    </source>
</evidence>
<dbReference type="AlphaFoldDB" id="A0A7J5A6M5"/>
<organism evidence="2 3">
    <name type="scientific">Tenacibaculum aiptasiae</name>
    <dbReference type="NCBI Taxonomy" id="426481"/>
    <lineage>
        <taxon>Bacteria</taxon>
        <taxon>Pseudomonadati</taxon>
        <taxon>Bacteroidota</taxon>
        <taxon>Flavobacteriia</taxon>
        <taxon>Flavobacteriales</taxon>
        <taxon>Flavobacteriaceae</taxon>
        <taxon>Tenacibaculum</taxon>
    </lineage>
</organism>
<protein>
    <recommendedName>
        <fullName evidence="4">DUF4252 domain-containing protein</fullName>
    </recommendedName>
</protein>
<keyword evidence="3" id="KW-1185">Reference proteome</keyword>
<dbReference type="EMBL" id="WAAU01000037">
    <property type="protein sequence ID" value="KAB1153211.1"/>
    <property type="molecule type" value="Genomic_DNA"/>
</dbReference>
<evidence type="ECO:0000313" key="3">
    <source>
        <dbReference type="Proteomes" id="UP000467305"/>
    </source>
</evidence>
<reference evidence="2 3" key="1">
    <citation type="submission" date="2019-09" db="EMBL/GenBank/DDBJ databases">
        <authorList>
            <person name="Cao W.R."/>
        </authorList>
    </citation>
    <scope>NUCLEOTIDE SEQUENCE [LARGE SCALE GENOMIC DNA]</scope>
    <source>
        <strain evidence="3">a4</strain>
    </source>
</reference>
<evidence type="ECO:0000313" key="2">
    <source>
        <dbReference type="EMBL" id="KAB1153211.1"/>
    </source>
</evidence>
<dbReference type="Proteomes" id="UP000467305">
    <property type="component" value="Unassembled WGS sequence"/>
</dbReference>
<feature type="signal peptide" evidence="1">
    <location>
        <begin position="1"/>
        <end position="18"/>
    </location>
</feature>
<feature type="chain" id="PRO_5029684250" description="DUF4252 domain-containing protein" evidence="1">
    <location>
        <begin position="19"/>
        <end position="146"/>
    </location>
</feature>
<sequence length="146" mass="17327">MKKLFFLATLFFSVVSYSQIEFVESTKVDIVGQVEFVYLEKVGDNESYNLFYKNINNPINEYVFFSFNNTDNDVEKLHQIMLRGFEEMPRNKFQIKANGDVIFFKYERGDDGEMRMQIQQYVSRDPDVMTVSKFLTLSEVNKLFQK</sequence>